<evidence type="ECO:0000313" key="5">
    <source>
        <dbReference type="Proteomes" id="UP000318582"/>
    </source>
</evidence>
<keyword evidence="2" id="KW-0378">Hydrolase</keyword>
<dbReference type="AlphaFoldDB" id="A0A507DVC8"/>
<dbReference type="InterPro" id="IPR000073">
    <property type="entry name" value="AB_hydrolase_1"/>
</dbReference>
<accession>A0A507DVC8</accession>
<sequence length="340" mass="37111">MDVENTVLSPSSTTPRERRFTLPDGMELAAKEWGSPGGVPILALHGWLDNSNTWDNFLPLFLQNFPPNHLHIIALDFAGHGRSAHRHPQAEYQLFNHVKDVIAVTNLLGWQRFALLAHSMGAGVSFLLAATLPSRVSHLISVENLGPPPRDDARSAKALIEAATFHNTQFVNQAAGRPPRRRIYPTLEAAAVVRAAGSKRMPLSLDAATVLTERNSMHVDGGVQFTTDQRLKDPTPHGPTPSISRLLFTGITCPVLVILGEDGLFVPHPQEPGLPQPPNWDNGTPRLTVITLPGAHHLHLEHDTAPGTVEAACNWLKDHPLNIPAPRPRNAKAPVKAYKL</sequence>
<comment type="caution">
    <text evidence="4">The sequence shown here is derived from an EMBL/GenBank/DDBJ whole genome shotgun (WGS) entry which is preliminary data.</text>
</comment>
<evidence type="ECO:0000256" key="2">
    <source>
        <dbReference type="ARBA" id="ARBA00022801"/>
    </source>
</evidence>
<evidence type="ECO:0000259" key="3">
    <source>
        <dbReference type="Pfam" id="PF00561"/>
    </source>
</evidence>
<dbReference type="EMBL" id="QEAQ01000106">
    <property type="protein sequence ID" value="TPX55506.1"/>
    <property type="molecule type" value="Genomic_DNA"/>
</dbReference>
<dbReference type="Pfam" id="PF00561">
    <property type="entry name" value="Abhydrolase_1"/>
    <property type="match status" value="1"/>
</dbReference>
<name>A0A507DVC8_9FUNG</name>
<dbReference type="STRING" id="109895.A0A507DVC8"/>
<dbReference type="PANTHER" id="PTHR43798:SF14">
    <property type="entry name" value="SERINE HYDROLASE-LIKE PROTEIN DDB_G0286239"/>
    <property type="match status" value="1"/>
</dbReference>
<reference evidence="4 5" key="1">
    <citation type="journal article" date="2019" name="Sci. Rep.">
        <title>Comparative genomics of chytrid fungi reveal insights into the obligate biotrophic and pathogenic lifestyle of Synchytrium endobioticum.</title>
        <authorList>
            <person name="van de Vossenberg B.T.L.H."/>
            <person name="Warris S."/>
            <person name="Nguyen H.D.T."/>
            <person name="van Gent-Pelzer M.P.E."/>
            <person name="Joly D.L."/>
            <person name="van de Geest H.C."/>
            <person name="Bonants P.J.M."/>
            <person name="Smith D.S."/>
            <person name="Levesque C.A."/>
            <person name="van der Lee T.A.J."/>
        </authorList>
    </citation>
    <scope>NUCLEOTIDE SEQUENCE [LARGE SCALE GENOMIC DNA]</scope>
    <source>
        <strain evidence="4 5">CBS 809.83</strain>
    </source>
</reference>
<dbReference type="InterPro" id="IPR050266">
    <property type="entry name" value="AB_hydrolase_sf"/>
</dbReference>
<feature type="domain" description="AB hydrolase-1" evidence="3">
    <location>
        <begin position="40"/>
        <end position="303"/>
    </location>
</feature>
<gene>
    <name evidence="4" type="ORF">PhCBS80983_g05262</name>
</gene>
<proteinExistence type="inferred from homology"/>
<keyword evidence="5" id="KW-1185">Reference proteome</keyword>
<dbReference type="Proteomes" id="UP000318582">
    <property type="component" value="Unassembled WGS sequence"/>
</dbReference>
<protein>
    <recommendedName>
        <fullName evidence="3">AB hydrolase-1 domain-containing protein</fullName>
    </recommendedName>
</protein>
<evidence type="ECO:0000256" key="1">
    <source>
        <dbReference type="ARBA" id="ARBA00008645"/>
    </source>
</evidence>
<dbReference type="SUPFAM" id="SSF53474">
    <property type="entry name" value="alpha/beta-Hydrolases"/>
    <property type="match status" value="1"/>
</dbReference>
<evidence type="ECO:0000313" key="4">
    <source>
        <dbReference type="EMBL" id="TPX55506.1"/>
    </source>
</evidence>
<dbReference type="PANTHER" id="PTHR43798">
    <property type="entry name" value="MONOACYLGLYCEROL LIPASE"/>
    <property type="match status" value="1"/>
</dbReference>
<dbReference type="GO" id="GO:0016020">
    <property type="term" value="C:membrane"/>
    <property type="evidence" value="ECO:0007669"/>
    <property type="project" value="TreeGrafter"/>
</dbReference>
<comment type="similarity">
    <text evidence="1">Belongs to the AB hydrolase superfamily.</text>
</comment>
<dbReference type="GO" id="GO:0016787">
    <property type="term" value="F:hydrolase activity"/>
    <property type="evidence" value="ECO:0007669"/>
    <property type="project" value="UniProtKB-KW"/>
</dbReference>
<dbReference type="Gene3D" id="3.40.50.1820">
    <property type="entry name" value="alpha/beta hydrolase"/>
    <property type="match status" value="1"/>
</dbReference>
<dbReference type="InterPro" id="IPR029058">
    <property type="entry name" value="AB_hydrolase_fold"/>
</dbReference>
<organism evidence="4 5">
    <name type="scientific">Powellomyces hirtus</name>
    <dbReference type="NCBI Taxonomy" id="109895"/>
    <lineage>
        <taxon>Eukaryota</taxon>
        <taxon>Fungi</taxon>
        <taxon>Fungi incertae sedis</taxon>
        <taxon>Chytridiomycota</taxon>
        <taxon>Chytridiomycota incertae sedis</taxon>
        <taxon>Chytridiomycetes</taxon>
        <taxon>Spizellomycetales</taxon>
        <taxon>Powellomycetaceae</taxon>
        <taxon>Powellomyces</taxon>
    </lineage>
</organism>